<keyword evidence="2" id="KW-0862">Zinc</keyword>
<proteinExistence type="predicted"/>
<dbReference type="GO" id="GO:0001228">
    <property type="term" value="F:DNA-binding transcription activator activity, RNA polymerase II-specific"/>
    <property type="evidence" value="ECO:0007669"/>
    <property type="project" value="TreeGrafter"/>
</dbReference>
<dbReference type="GO" id="GO:0008270">
    <property type="term" value="F:zinc ion binding"/>
    <property type="evidence" value="ECO:0007669"/>
    <property type="project" value="InterPro"/>
</dbReference>
<dbReference type="GO" id="GO:0005634">
    <property type="term" value="C:nucleus"/>
    <property type="evidence" value="ECO:0007669"/>
    <property type="project" value="TreeGrafter"/>
</dbReference>
<organism evidence="9 10">
    <name type="scientific">Trichocladium antarcticum</name>
    <dbReference type="NCBI Taxonomy" id="1450529"/>
    <lineage>
        <taxon>Eukaryota</taxon>
        <taxon>Fungi</taxon>
        <taxon>Dikarya</taxon>
        <taxon>Ascomycota</taxon>
        <taxon>Pezizomycotina</taxon>
        <taxon>Sordariomycetes</taxon>
        <taxon>Sordariomycetidae</taxon>
        <taxon>Sordariales</taxon>
        <taxon>Chaetomiaceae</taxon>
        <taxon>Trichocladium</taxon>
    </lineage>
</organism>
<comment type="caution">
    <text evidence="9">The sequence shown here is derived from an EMBL/GenBank/DDBJ whole genome shotgun (WGS) entry which is preliminary data.</text>
</comment>
<evidence type="ECO:0000256" key="1">
    <source>
        <dbReference type="ARBA" id="ARBA00022723"/>
    </source>
</evidence>
<evidence type="ECO:0000256" key="5">
    <source>
        <dbReference type="ARBA" id="ARBA00023163"/>
    </source>
</evidence>
<dbReference type="EMBL" id="MU853413">
    <property type="protein sequence ID" value="KAK4133171.1"/>
    <property type="molecule type" value="Genomic_DNA"/>
</dbReference>
<evidence type="ECO:0000256" key="3">
    <source>
        <dbReference type="ARBA" id="ARBA00023015"/>
    </source>
</evidence>
<keyword evidence="10" id="KW-1185">Reference proteome</keyword>
<keyword evidence="5" id="KW-0804">Transcription</keyword>
<sequence length="370" mass="41560">MAKTDLFASLRNACHALKVEHQKALEPITVFVDSMMPIQKRMADILPPRPVRDRLLDRYFVVAEGLYRIVHIPSFQQEYARYSDAQGCNDSFLPRLLCMLCIAAGSGSGSGSRGLAHDRSTSVHIPTACVLVRHYLDHLRRRHVVDLTTLQTELLLLHALGTIDPQQQPTWAQLGYIVRMAMTMGLHRDPSETPSITPFAGECRRRLWFTVLEMDLHASLLCNLPPAIRPSEYSCRPPDNIDDTALLPTTNPLPEPHPLDHPTTTHLQAYAARTLPARLQAAALLSRLNTLPPSPSAVLAVGATLEAMLHDISTLFPTPQPDTHLPHTQHHHHLPQPQQQPPQKQHRPRSGPLLDMHLRRTLQALYRPFL</sequence>
<evidence type="ECO:0000259" key="8">
    <source>
        <dbReference type="SMART" id="SM00906"/>
    </source>
</evidence>
<evidence type="ECO:0000256" key="6">
    <source>
        <dbReference type="ARBA" id="ARBA00023242"/>
    </source>
</evidence>
<evidence type="ECO:0000256" key="7">
    <source>
        <dbReference type="SAM" id="MobiDB-lite"/>
    </source>
</evidence>
<gene>
    <name evidence="9" type="ORF">BT67DRAFT_383619</name>
</gene>
<protein>
    <recommendedName>
        <fullName evidence="8">Xylanolytic transcriptional activator regulatory domain-containing protein</fullName>
    </recommendedName>
</protein>
<reference evidence="9" key="1">
    <citation type="journal article" date="2023" name="Mol. Phylogenet. Evol.">
        <title>Genome-scale phylogeny and comparative genomics of the fungal order Sordariales.</title>
        <authorList>
            <person name="Hensen N."/>
            <person name="Bonometti L."/>
            <person name="Westerberg I."/>
            <person name="Brannstrom I.O."/>
            <person name="Guillou S."/>
            <person name="Cros-Aarteil S."/>
            <person name="Calhoun S."/>
            <person name="Haridas S."/>
            <person name="Kuo A."/>
            <person name="Mondo S."/>
            <person name="Pangilinan J."/>
            <person name="Riley R."/>
            <person name="LaButti K."/>
            <person name="Andreopoulos B."/>
            <person name="Lipzen A."/>
            <person name="Chen C."/>
            <person name="Yan M."/>
            <person name="Daum C."/>
            <person name="Ng V."/>
            <person name="Clum A."/>
            <person name="Steindorff A."/>
            <person name="Ohm R.A."/>
            <person name="Martin F."/>
            <person name="Silar P."/>
            <person name="Natvig D.O."/>
            <person name="Lalanne C."/>
            <person name="Gautier V."/>
            <person name="Ament-Velasquez S.L."/>
            <person name="Kruys A."/>
            <person name="Hutchinson M.I."/>
            <person name="Powell A.J."/>
            <person name="Barry K."/>
            <person name="Miller A.N."/>
            <person name="Grigoriev I.V."/>
            <person name="Debuchy R."/>
            <person name="Gladieux P."/>
            <person name="Hiltunen Thoren M."/>
            <person name="Johannesson H."/>
        </authorList>
    </citation>
    <scope>NUCLEOTIDE SEQUENCE</scope>
    <source>
        <strain evidence="9">CBS 123565</strain>
    </source>
</reference>
<feature type="region of interest" description="Disordered" evidence="7">
    <location>
        <begin position="314"/>
        <end position="351"/>
    </location>
</feature>
<dbReference type="CDD" id="cd12148">
    <property type="entry name" value="fungal_TF_MHR"/>
    <property type="match status" value="1"/>
</dbReference>
<keyword evidence="4" id="KW-0238">DNA-binding</keyword>
<dbReference type="Proteomes" id="UP001304895">
    <property type="component" value="Unassembled WGS sequence"/>
</dbReference>
<keyword evidence="6" id="KW-0539">Nucleus</keyword>
<feature type="domain" description="Xylanolytic transcriptional activator regulatory" evidence="8">
    <location>
        <begin position="170"/>
        <end position="244"/>
    </location>
</feature>
<evidence type="ECO:0000313" key="9">
    <source>
        <dbReference type="EMBL" id="KAK4133171.1"/>
    </source>
</evidence>
<keyword evidence="1" id="KW-0479">Metal-binding</keyword>
<feature type="non-terminal residue" evidence="9">
    <location>
        <position position="370"/>
    </location>
</feature>
<dbReference type="InterPro" id="IPR051430">
    <property type="entry name" value="Fungal_TF_Env_Response"/>
</dbReference>
<reference evidence="9" key="2">
    <citation type="submission" date="2023-05" db="EMBL/GenBank/DDBJ databases">
        <authorList>
            <consortium name="Lawrence Berkeley National Laboratory"/>
            <person name="Steindorff A."/>
            <person name="Hensen N."/>
            <person name="Bonometti L."/>
            <person name="Westerberg I."/>
            <person name="Brannstrom I.O."/>
            <person name="Guillou S."/>
            <person name="Cros-Aarteil S."/>
            <person name="Calhoun S."/>
            <person name="Haridas S."/>
            <person name="Kuo A."/>
            <person name="Mondo S."/>
            <person name="Pangilinan J."/>
            <person name="Riley R."/>
            <person name="Labutti K."/>
            <person name="Andreopoulos B."/>
            <person name="Lipzen A."/>
            <person name="Chen C."/>
            <person name="Yanf M."/>
            <person name="Daum C."/>
            <person name="Ng V."/>
            <person name="Clum A."/>
            <person name="Ohm R."/>
            <person name="Martin F."/>
            <person name="Silar P."/>
            <person name="Natvig D."/>
            <person name="Lalanne C."/>
            <person name="Gautier V."/>
            <person name="Ament-Velasquez S.L."/>
            <person name="Kruys A."/>
            <person name="Hutchinson M.I."/>
            <person name="Powell A.J."/>
            <person name="Barry K."/>
            <person name="Miller A.N."/>
            <person name="Grigoriev I.V."/>
            <person name="Debuchy R."/>
            <person name="Gladieux P."/>
            <person name="Thoren M.H."/>
            <person name="Johannesson H."/>
        </authorList>
    </citation>
    <scope>NUCLEOTIDE SEQUENCE</scope>
    <source>
        <strain evidence="9">CBS 123565</strain>
    </source>
</reference>
<dbReference type="PANTHER" id="PTHR31944:SF131">
    <property type="entry name" value="HEME-RESPONSIVE ZINC FINGER TRANSCRIPTION FACTOR HAP1"/>
    <property type="match status" value="1"/>
</dbReference>
<dbReference type="GO" id="GO:0006351">
    <property type="term" value="P:DNA-templated transcription"/>
    <property type="evidence" value="ECO:0007669"/>
    <property type="project" value="InterPro"/>
</dbReference>
<dbReference type="SMART" id="SM00906">
    <property type="entry name" value="Fungal_trans"/>
    <property type="match status" value="1"/>
</dbReference>
<dbReference type="GO" id="GO:0000978">
    <property type="term" value="F:RNA polymerase II cis-regulatory region sequence-specific DNA binding"/>
    <property type="evidence" value="ECO:0007669"/>
    <property type="project" value="TreeGrafter"/>
</dbReference>
<accession>A0AAN6UK43</accession>
<dbReference type="PANTHER" id="PTHR31944">
    <property type="entry name" value="HEME-RESPONSIVE ZINC FINGER TRANSCRIPTION FACTOR HAP1"/>
    <property type="match status" value="1"/>
</dbReference>
<evidence type="ECO:0000313" key="10">
    <source>
        <dbReference type="Proteomes" id="UP001304895"/>
    </source>
</evidence>
<evidence type="ECO:0000256" key="4">
    <source>
        <dbReference type="ARBA" id="ARBA00023125"/>
    </source>
</evidence>
<keyword evidence="3" id="KW-0805">Transcription regulation</keyword>
<evidence type="ECO:0000256" key="2">
    <source>
        <dbReference type="ARBA" id="ARBA00022833"/>
    </source>
</evidence>
<dbReference type="AlphaFoldDB" id="A0AAN6UK43"/>
<dbReference type="InterPro" id="IPR007219">
    <property type="entry name" value="XnlR_reg_dom"/>
</dbReference>
<name>A0AAN6UK43_9PEZI</name>
<dbReference type="Pfam" id="PF04082">
    <property type="entry name" value="Fungal_trans"/>
    <property type="match status" value="1"/>
</dbReference>